<evidence type="ECO:0000256" key="6">
    <source>
        <dbReference type="ARBA" id="ARBA00022660"/>
    </source>
</evidence>
<dbReference type="GO" id="GO:0022904">
    <property type="term" value="P:respiratory electron transport chain"/>
    <property type="evidence" value="ECO:0007669"/>
    <property type="project" value="InterPro"/>
</dbReference>
<name>A0A0N4UIJ4_DRAME</name>
<dbReference type="Pfam" id="PF04716">
    <property type="entry name" value="ETC_C1_NDUFA5"/>
    <property type="match status" value="1"/>
</dbReference>
<sequence>MVTVRGPNFASYGDRQINKLILQTTGLTGLFVNENPHRSLKIVYGRILRTLEEIPVSAAYRKYTEQVIKRRLAIVEQESDIEKLEQKIGMGQVEELIEQAEYELQAARAVLDNKAWEDLVEVAPEEQWRWPI</sequence>
<dbReference type="GO" id="GO:0005743">
    <property type="term" value="C:mitochondrial inner membrane"/>
    <property type="evidence" value="ECO:0007669"/>
    <property type="project" value="UniProtKB-SubCell"/>
</dbReference>
<comment type="similarity">
    <text evidence="3">Belongs to the complex I NDUFA5 subunit family.</text>
</comment>
<accession>A0A0N4UIJ4</accession>
<dbReference type="AlphaFoldDB" id="A0A0N4UIJ4"/>
<evidence type="ECO:0000313" key="13">
    <source>
        <dbReference type="Proteomes" id="UP000274756"/>
    </source>
</evidence>
<evidence type="ECO:0000256" key="10">
    <source>
        <dbReference type="ARBA" id="ARBA00023136"/>
    </source>
</evidence>
<dbReference type="InterPro" id="IPR006806">
    <property type="entry name" value="NDUFA5"/>
</dbReference>
<keyword evidence="5" id="KW-0813">Transport</keyword>
<evidence type="ECO:0000256" key="8">
    <source>
        <dbReference type="ARBA" id="ARBA00022982"/>
    </source>
</evidence>
<organism evidence="12 14">
    <name type="scientific">Dracunculus medinensis</name>
    <name type="common">Guinea worm</name>
    <dbReference type="NCBI Taxonomy" id="318479"/>
    <lineage>
        <taxon>Eukaryota</taxon>
        <taxon>Metazoa</taxon>
        <taxon>Ecdysozoa</taxon>
        <taxon>Nematoda</taxon>
        <taxon>Chromadorea</taxon>
        <taxon>Rhabditida</taxon>
        <taxon>Spirurina</taxon>
        <taxon>Dracunculoidea</taxon>
        <taxon>Dracunculidae</taxon>
        <taxon>Dracunculus</taxon>
    </lineage>
</organism>
<dbReference type="STRING" id="318479.A0A0N4UIJ4"/>
<evidence type="ECO:0000256" key="5">
    <source>
        <dbReference type="ARBA" id="ARBA00022448"/>
    </source>
</evidence>
<evidence type="ECO:0000313" key="14">
    <source>
        <dbReference type="WBParaSite" id="DME_0000742701-mRNA-1"/>
    </source>
</evidence>
<comment type="subcellular location">
    <subcellularLocation>
        <location evidence="2">Mitochondrion inner membrane</location>
        <topology evidence="2">Peripheral membrane protein</topology>
        <orientation evidence="2">Matrix side</orientation>
    </subcellularLocation>
</comment>
<proteinExistence type="inferred from homology"/>
<evidence type="ECO:0000256" key="9">
    <source>
        <dbReference type="ARBA" id="ARBA00023128"/>
    </source>
</evidence>
<dbReference type="PANTHER" id="PTHR12653">
    <property type="entry name" value="NADH-UBIQUINONE OXIDOREDUCTASE 13 KD-B SUBUNIT"/>
    <property type="match status" value="1"/>
</dbReference>
<evidence type="ECO:0000313" key="11">
    <source>
        <dbReference type="EMBL" id="VDN60092.1"/>
    </source>
</evidence>
<keyword evidence="8" id="KW-0249">Electron transport</keyword>
<evidence type="ECO:0000256" key="2">
    <source>
        <dbReference type="ARBA" id="ARBA00004443"/>
    </source>
</evidence>
<evidence type="ECO:0000256" key="4">
    <source>
        <dbReference type="ARBA" id="ARBA00011533"/>
    </source>
</evidence>
<dbReference type="Proteomes" id="UP000038040">
    <property type="component" value="Unplaced"/>
</dbReference>
<dbReference type="OrthoDB" id="286811at2759"/>
<dbReference type="EMBL" id="UYYG01001200">
    <property type="protein sequence ID" value="VDN60092.1"/>
    <property type="molecule type" value="Genomic_DNA"/>
</dbReference>
<dbReference type="WBParaSite" id="DME_0000742701-mRNA-1">
    <property type="protein sequence ID" value="DME_0000742701-mRNA-1"/>
    <property type="gene ID" value="DME_0000742701"/>
</dbReference>
<dbReference type="PANTHER" id="PTHR12653:SF0">
    <property type="entry name" value="NADH DEHYDROGENASE [UBIQUINONE] 1 ALPHA SUBCOMPLEX SUBUNIT 5"/>
    <property type="match status" value="1"/>
</dbReference>
<gene>
    <name evidence="11" type="ORF">DME_LOCUS10065</name>
</gene>
<evidence type="ECO:0000256" key="7">
    <source>
        <dbReference type="ARBA" id="ARBA00022792"/>
    </source>
</evidence>
<evidence type="ECO:0000256" key="1">
    <source>
        <dbReference type="ARBA" id="ARBA00003195"/>
    </source>
</evidence>
<comment type="subunit">
    <text evidence="4">Complex I is composed of 45 different subunits.</text>
</comment>
<keyword evidence="10" id="KW-0472">Membrane</keyword>
<comment type="function">
    <text evidence="1">Accessory subunit of the mitochondrial membrane respiratory chain NADH dehydrogenase (Complex I), that is believed not to be involved in catalysis. Complex I functions in the transfer of electrons from NADH to the respiratory chain. The immediate electron acceptor for the enzyme is believed to be ubiquinone.</text>
</comment>
<reference evidence="11 13" key="2">
    <citation type="submission" date="2018-11" db="EMBL/GenBank/DDBJ databases">
        <authorList>
            <consortium name="Pathogen Informatics"/>
        </authorList>
    </citation>
    <scope>NUCLEOTIDE SEQUENCE [LARGE SCALE GENOMIC DNA]</scope>
</reference>
<keyword evidence="9" id="KW-0496">Mitochondrion</keyword>
<keyword evidence="13" id="KW-1185">Reference proteome</keyword>
<keyword evidence="6" id="KW-0679">Respiratory chain</keyword>
<evidence type="ECO:0000313" key="12">
    <source>
        <dbReference type="Proteomes" id="UP000038040"/>
    </source>
</evidence>
<keyword evidence="7" id="KW-0999">Mitochondrion inner membrane</keyword>
<protein>
    <submittedName>
        <fullName evidence="14">Complex I subunit B13</fullName>
    </submittedName>
</protein>
<evidence type="ECO:0000256" key="3">
    <source>
        <dbReference type="ARBA" id="ARBA00010261"/>
    </source>
</evidence>
<dbReference type="Proteomes" id="UP000274756">
    <property type="component" value="Unassembled WGS sequence"/>
</dbReference>
<reference evidence="14" key="1">
    <citation type="submission" date="2017-02" db="UniProtKB">
        <authorList>
            <consortium name="WormBaseParasite"/>
        </authorList>
    </citation>
    <scope>IDENTIFICATION</scope>
</reference>